<evidence type="ECO:0000313" key="6">
    <source>
        <dbReference type="EMBL" id="AAP48996.1"/>
    </source>
</evidence>
<keyword evidence="8" id="KW-0106">Calcium</keyword>
<evidence type="ECO:0000256" key="3">
    <source>
        <dbReference type="ARBA" id="ARBA00022737"/>
    </source>
</evidence>
<dbReference type="CDD" id="cd08548">
    <property type="entry name" value="Type_I_cohesin_like"/>
    <property type="match status" value="3"/>
</dbReference>
<dbReference type="SMR" id="Q7WYN2"/>
<keyword evidence="3" id="KW-0677">Repeat</keyword>
<comment type="subcellular location">
    <subcellularLocation>
        <location evidence="1">Secreted</location>
    </subcellularLocation>
</comment>
<dbReference type="InterPro" id="IPR002102">
    <property type="entry name" value="Cohesin_dom"/>
</dbReference>
<dbReference type="GO" id="GO:0046872">
    <property type="term" value="F:metal ion binding"/>
    <property type="evidence" value="ECO:0007669"/>
    <property type="project" value="UniProtKB-KW"/>
</dbReference>
<dbReference type="InterPro" id="IPR008965">
    <property type="entry name" value="CBM2/CBM3_carb-bd_dom_sf"/>
</dbReference>
<name>Q7WYN2_9FIRM</name>
<dbReference type="Pfam" id="PF00963">
    <property type="entry name" value="Cohesin"/>
    <property type="match status" value="3"/>
</dbReference>
<dbReference type="PDBsum" id="4UYP"/>
<organism evidence="6">
    <name type="scientific">Acetivibrio cellulolyticus</name>
    <dbReference type="NCBI Taxonomy" id="35830"/>
    <lineage>
        <taxon>Bacteria</taxon>
        <taxon>Bacillati</taxon>
        <taxon>Bacillota</taxon>
        <taxon>Clostridia</taxon>
        <taxon>Eubacteriales</taxon>
        <taxon>Oscillospiraceae</taxon>
        <taxon>Acetivibrio</taxon>
    </lineage>
</organism>
<keyword evidence="2" id="KW-0964">Secreted</keyword>
<feature type="domain" description="SLH" evidence="5">
    <location>
        <begin position="1142"/>
        <end position="1201"/>
    </location>
</feature>
<accession>Q7WYN2</accession>
<evidence type="ECO:0000256" key="1">
    <source>
        <dbReference type="ARBA" id="ARBA00004613"/>
    </source>
</evidence>
<evidence type="ECO:0000259" key="5">
    <source>
        <dbReference type="PROSITE" id="PS51272"/>
    </source>
</evidence>
<dbReference type="AlphaFoldDB" id="Q7WYN2"/>
<protein>
    <submittedName>
        <fullName evidence="6">Cellulosomal scaffoldin anchoring protein C</fullName>
    </submittedName>
</protein>
<evidence type="ECO:0000256" key="2">
    <source>
        <dbReference type="ARBA" id="ARBA00022525"/>
    </source>
</evidence>
<dbReference type="GO" id="GO:0005576">
    <property type="term" value="C:extracellular region"/>
    <property type="evidence" value="ECO:0007669"/>
    <property type="project" value="UniProtKB-SubCell"/>
</dbReference>
<dbReference type="Gene3D" id="2.60.40.680">
    <property type="match status" value="3"/>
</dbReference>
<dbReference type="GO" id="GO:0030246">
    <property type="term" value="F:carbohydrate binding"/>
    <property type="evidence" value="ECO:0007669"/>
    <property type="project" value="InterPro"/>
</dbReference>
<dbReference type="PDB" id="4UYP">
    <property type="method" value="X-ray"/>
    <property type="resolution" value="1.49 A"/>
    <property type="chains" value="A/C=326-467"/>
</dbReference>
<dbReference type="PANTHER" id="PTHR43308:SF5">
    <property type="entry name" value="S-LAYER PROTEIN _ PEPTIDOGLYCAN ENDO-BETA-N-ACETYLGLUCOSAMINIDASE"/>
    <property type="match status" value="1"/>
</dbReference>
<dbReference type="PROSITE" id="PS51272">
    <property type="entry name" value="SLH"/>
    <property type="match status" value="3"/>
</dbReference>
<dbReference type="InterPro" id="IPR001119">
    <property type="entry name" value="SLH_dom"/>
</dbReference>
<sequence length="1237" mass="128144">MVNKGRKCLYSLKRISCLLIILCIIISTASISFVQAAEQLQVDIGKVSGEPGSIVSVPVTFSNVPATGIYALSFSVNFDKSMLSVVSVEPGSLIEDPSDFNHYYNNVNGLASMSFEAPVDGSRMIDNNGVFASIKFKISETAPVGESYDITTNYSRTSFYSTGTEEIVNILCNNGAINVGADLKAEIGSVSGKPGSVVSVPITFSNVPKSGIYALSFRIGYDNTKIRVVGVESGSLVEKAEDFNMFINNTYNFTSMTFEAPIDGSRMIKSDGVFAQVKFQISDTALQGETYKISQISSNTSFYSTAVTEITDVIYADGAIKVGSDLQVDIGSTSGKAGSVVSVPITFTNVPKSGIYALSFRTNFDPQKVTVASIDAGSLIENASDFTTYYNNENGFASMTFEAPVDRARIIDSDGVFATINFKVSDSAKVGELYNITTNSAYTSFYYSGTDEIKNVVYNDGKIEVIASPTPTQSATPTVTPSATATPTQSATPTVTPSATATTTPTQSAKPTVTPSATATPTPTQSAKPTVTPSATATPTPTQSAKPTVTPSATATPTPTQSAMPTVTPSATATPTPTQSAMPTETPSATATPTPTQSAMPTVTPSATATPTPTQSAIPTVTPSATATPTPTQSAMPTVTPSATATPTPTQSAKPTVTPSATATPTPTQSAMPTVTPSATATPTPTQSAMPTVTPSATATPTPTQSAMPTVTPSTTATPTPTQSAMPTVTPSATATPTPTQSAMPTVTPSATATPTPTQSAKPTVTPSATATPTPTQSAMPTVTPSATATPTPTQSAMPTVTPSATATPTPTQSAKPTVTPSATVTPTPTQSAMPTVTPSATATPTPTQSAKPTVTPSATATPTPTQSAMPTVTPSATATPTPTQSAKPTETPSATATPTPTQSAMPTETPSATATPTPTQSEMPTETPSATATPTPTQSAIPTVTPEVTTSATPTPTPTGSVTPGVTTSTTPTPTQTVKPTATTVNEGPGVIPGGNPDVNPSPITTPTPKPTATPTSGAVVEPTSEVPGPDGLPLSHTAYLKGYPNGLFLPDNNITRAEAATILAKLSGADVTYVSDKVSFPDVKDTHWALWAIKYTTDKGYFKGYTDGTFKPDQKITRAEFATIVYHFLGIEDTNITKYKFEDVKGHWAQVYIEKLTELKYISGYPNGNFEPQASIKRCESVALLNRALKRGPLYGTTQKFPDVPTTHWAFKDIAEGALDHQYIIEGTLEKLYVK</sequence>
<reference evidence="7 8" key="2">
    <citation type="journal article" date="2015" name="J. Biol. Chem.">
        <title>Cell-surface Attachment of Bacterial Multienzyme Complexes Involves Highly Dynamic Protein-Protein Anchors.</title>
        <authorList>
            <person name="Cameron K."/>
            <person name="Najmudin S."/>
            <person name="Alves V.D."/>
            <person name="Bayer E.A."/>
            <person name="Smith S.P."/>
            <person name="Bule P."/>
            <person name="Waller H."/>
            <person name="Ferreira L.M."/>
            <person name="Gilbert H.J."/>
            <person name="Fontes C.M."/>
        </authorList>
    </citation>
    <scope>X-RAY CRYSTALLOGRAPHY (1.49 ANGSTROMS) OF 326-467 IN COMPLEX WITH CA(2+)</scope>
</reference>
<reference evidence="6" key="1">
    <citation type="journal article" date="2003" name="J. Bacteriol.">
        <title>The cellulosome system of Acetivibrio cellulolyticus includes a novel type of adaptor protein and a cell surface anchoring protein.</title>
        <authorList>
            <person name="Xu Q."/>
            <person name="Gao W."/>
            <person name="Ding S.Y."/>
            <person name="Kenig R."/>
            <person name="Shoham Y."/>
            <person name="Bayer E.A."/>
            <person name="Lamed R."/>
        </authorList>
    </citation>
    <scope>NUCLEOTIDE SEQUENCE</scope>
</reference>
<evidence type="ECO:0007829" key="7">
    <source>
        <dbReference type="PDB" id="4UYP"/>
    </source>
</evidence>
<dbReference type="PANTHER" id="PTHR43308">
    <property type="entry name" value="OUTER MEMBRANE PROTEIN ALPHA-RELATED"/>
    <property type="match status" value="1"/>
</dbReference>
<feature type="binding site" evidence="8">
    <location>
        <position position="459"/>
    </location>
    <ligand>
        <name>Ca(2+)</name>
        <dbReference type="ChEBI" id="CHEBI:29108"/>
    </ligand>
</feature>
<feature type="domain" description="SLH" evidence="5">
    <location>
        <begin position="1014"/>
        <end position="1077"/>
    </location>
</feature>
<feature type="binding site" evidence="8">
    <location>
        <position position="330"/>
    </location>
    <ligand>
        <name>Ca(2+)</name>
        <dbReference type="ChEBI" id="CHEBI:29108"/>
    </ligand>
</feature>
<feature type="binding site" evidence="8">
    <location>
        <position position="329"/>
    </location>
    <ligand>
        <name>Ca(2+)</name>
        <dbReference type="ChEBI" id="CHEBI:29108"/>
    </ligand>
</feature>
<evidence type="ECO:0000256" key="4">
    <source>
        <dbReference type="SAM" id="MobiDB-lite"/>
    </source>
</evidence>
<dbReference type="EvolutionaryTrace" id="Q7WYN2"/>
<dbReference type="EMBL" id="AY221113">
    <property type="protein sequence ID" value="AAP48996.1"/>
    <property type="molecule type" value="Genomic_DNA"/>
</dbReference>
<evidence type="ECO:0007829" key="8">
    <source>
        <dbReference type="PDB" id="4UYQ"/>
    </source>
</evidence>
<dbReference type="InterPro" id="IPR051465">
    <property type="entry name" value="Cell_Envelope_Struct_Comp"/>
</dbReference>
<dbReference type="SUPFAM" id="SSF49384">
    <property type="entry name" value="Carbohydrate-binding domain"/>
    <property type="match status" value="3"/>
</dbReference>
<gene>
    <name evidence="6" type="primary">scaC</name>
</gene>
<dbReference type="PDB" id="4UYQ">
    <property type="method" value="X-ray"/>
    <property type="resolution" value="1.81 A"/>
    <property type="chains" value="A=326-467"/>
</dbReference>
<feature type="binding site" evidence="8">
    <location>
        <position position="460"/>
    </location>
    <ligand>
        <name>Ca(2+)</name>
        <dbReference type="ChEBI" id="CHEBI:29108"/>
    </ligand>
</feature>
<proteinExistence type="evidence at protein level"/>
<feature type="compositionally biased region" description="Low complexity" evidence="4">
    <location>
        <begin position="468"/>
        <end position="986"/>
    </location>
</feature>
<dbReference type="GO" id="GO:0000272">
    <property type="term" value="P:polysaccharide catabolic process"/>
    <property type="evidence" value="ECO:0007669"/>
    <property type="project" value="InterPro"/>
</dbReference>
<dbReference type="PDBsum" id="4UYQ"/>
<dbReference type="Pfam" id="PF00395">
    <property type="entry name" value="SLH"/>
    <property type="match status" value="3"/>
</dbReference>
<keyword evidence="8" id="KW-0479">Metal-binding</keyword>
<feature type="domain" description="SLH" evidence="5">
    <location>
        <begin position="1078"/>
        <end position="1141"/>
    </location>
</feature>
<keyword evidence="7 8" id="KW-0002">3D-structure</keyword>
<feature type="region of interest" description="Disordered" evidence="4">
    <location>
        <begin position="468"/>
        <end position="1033"/>
    </location>
</feature>